<keyword evidence="2" id="KW-1185">Reference proteome</keyword>
<reference evidence="1" key="1">
    <citation type="journal article" date="2020" name="Fungal Divers.">
        <title>Resolving the Mortierellaceae phylogeny through synthesis of multi-gene phylogenetics and phylogenomics.</title>
        <authorList>
            <person name="Vandepol N."/>
            <person name="Liber J."/>
            <person name="Desiro A."/>
            <person name="Na H."/>
            <person name="Kennedy M."/>
            <person name="Barry K."/>
            <person name="Grigoriev I.V."/>
            <person name="Miller A.N."/>
            <person name="O'Donnell K."/>
            <person name="Stajich J.E."/>
            <person name="Bonito G."/>
        </authorList>
    </citation>
    <scope>NUCLEOTIDE SEQUENCE</scope>
    <source>
        <strain evidence="1">NRRL 28262</strain>
    </source>
</reference>
<proteinExistence type="predicted"/>
<accession>A0AAD4H6K6</accession>
<gene>
    <name evidence="1" type="ORF">BGZ95_011246</name>
</gene>
<feature type="non-terminal residue" evidence="1">
    <location>
        <position position="1"/>
    </location>
</feature>
<dbReference type="AlphaFoldDB" id="A0AAD4H6K6"/>
<evidence type="ECO:0000313" key="1">
    <source>
        <dbReference type="EMBL" id="KAG0272959.1"/>
    </source>
</evidence>
<feature type="non-terminal residue" evidence="1">
    <location>
        <position position="96"/>
    </location>
</feature>
<sequence length="96" mass="10608">AGLSTPFTLQSSTLAAYQTTTQTSLSTRIHSMKIGHKRHATTMVFGASNLPAETFLRWVRRSPFNMRTWTLSTILPTGASLLKARNKTSSCTQIVH</sequence>
<protein>
    <submittedName>
        <fullName evidence="1">Uncharacterized protein</fullName>
    </submittedName>
</protein>
<comment type="caution">
    <text evidence="1">The sequence shown here is derived from an EMBL/GenBank/DDBJ whole genome shotgun (WGS) entry which is preliminary data.</text>
</comment>
<dbReference type="Proteomes" id="UP001194580">
    <property type="component" value="Unassembled WGS sequence"/>
</dbReference>
<name>A0AAD4H6K6_9FUNG</name>
<dbReference type="EMBL" id="JAAAIL010000827">
    <property type="protein sequence ID" value="KAG0272959.1"/>
    <property type="molecule type" value="Genomic_DNA"/>
</dbReference>
<organism evidence="1 2">
    <name type="scientific">Linnemannia exigua</name>
    <dbReference type="NCBI Taxonomy" id="604196"/>
    <lineage>
        <taxon>Eukaryota</taxon>
        <taxon>Fungi</taxon>
        <taxon>Fungi incertae sedis</taxon>
        <taxon>Mucoromycota</taxon>
        <taxon>Mortierellomycotina</taxon>
        <taxon>Mortierellomycetes</taxon>
        <taxon>Mortierellales</taxon>
        <taxon>Mortierellaceae</taxon>
        <taxon>Linnemannia</taxon>
    </lineage>
</organism>
<evidence type="ECO:0000313" key="2">
    <source>
        <dbReference type="Proteomes" id="UP001194580"/>
    </source>
</evidence>